<keyword evidence="2" id="KW-1133">Transmembrane helix</keyword>
<feature type="transmembrane region" description="Helical" evidence="2">
    <location>
        <begin position="147"/>
        <end position="171"/>
    </location>
</feature>
<protein>
    <submittedName>
        <fullName evidence="3">Uncharacterized protein</fullName>
    </submittedName>
</protein>
<feature type="compositionally biased region" description="Polar residues" evidence="1">
    <location>
        <begin position="66"/>
        <end position="93"/>
    </location>
</feature>
<accession>A0A0C2WIS1</accession>
<keyword evidence="4" id="KW-1185">Reference proteome</keyword>
<dbReference type="AlphaFoldDB" id="A0A0C2WIS1"/>
<gene>
    <name evidence="3" type="ORF">M408DRAFT_330661</name>
</gene>
<sequence length="174" mass="19316">MAFIFTTPTSRQSHMKHSPSLTLERGESRLRSPKPLRTNERTSFYTNADTGIDFDGQLKSGYRSGDIQSLSPSPEATTHSFELSSMRQSSSGTLHLRPSPTSPIGHAFAGQPGFRPMSRNSSFDADSELEERETLRRRRMRKAGGNVYCGTVTALLAVMAVCLTVMLLVYLKIR</sequence>
<organism evidence="3 4">
    <name type="scientific">Serendipita vermifera MAFF 305830</name>
    <dbReference type="NCBI Taxonomy" id="933852"/>
    <lineage>
        <taxon>Eukaryota</taxon>
        <taxon>Fungi</taxon>
        <taxon>Dikarya</taxon>
        <taxon>Basidiomycota</taxon>
        <taxon>Agaricomycotina</taxon>
        <taxon>Agaricomycetes</taxon>
        <taxon>Sebacinales</taxon>
        <taxon>Serendipitaceae</taxon>
        <taxon>Serendipita</taxon>
    </lineage>
</organism>
<evidence type="ECO:0000256" key="2">
    <source>
        <dbReference type="SAM" id="Phobius"/>
    </source>
</evidence>
<reference evidence="3 4" key="1">
    <citation type="submission" date="2014-04" db="EMBL/GenBank/DDBJ databases">
        <authorList>
            <consortium name="DOE Joint Genome Institute"/>
            <person name="Kuo A."/>
            <person name="Zuccaro A."/>
            <person name="Kohler A."/>
            <person name="Nagy L.G."/>
            <person name="Floudas D."/>
            <person name="Copeland A."/>
            <person name="Barry K.W."/>
            <person name="Cichocki N."/>
            <person name="Veneault-Fourrey C."/>
            <person name="LaButti K."/>
            <person name="Lindquist E.A."/>
            <person name="Lipzen A."/>
            <person name="Lundell T."/>
            <person name="Morin E."/>
            <person name="Murat C."/>
            <person name="Sun H."/>
            <person name="Tunlid A."/>
            <person name="Henrissat B."/>
            <person name="Grigoriev I.V."/>
            <person name="Hibbett D.S."/>
            <person name="Martin F."/>
            <person name="Nordberg H.P."/>
            <person name="Cantor M.N."/>
            <person name="Hua S.X."/>
        </authorList>
    </citation>
    <scope>NUCLEOTIDE SEQUENCE [LARGE SCALE GENOMIC DNA]</scope>
    <source>
        <strain evidence="3 4">MAFF 305830</strain>
    </source>
</reference>
<keyword evidence="2" id="KW-0812">Transmembrane</keyword>
<dbReference type="HOGENOM" id="CLU_1541048_0_0_1"/>
<proteinExistence type="predicted"/>
<feature type="compositionally biased region" description="Polar residues" evidence="1">
    <location>
        <begin position="1"/>
        <end position="12"/>
    </location>
</feature>
<name>A0A0C2WIS1_SERVB</name>
<dbReference type="OrthoDB" id="3206735at2759"/>
<feature type="region of interest" description="Disordered" evidence="1">
    <location>
        <begin position="1"/>
        <end position="48"/>
    </location>
</feature>
<keyword evidence="2" id="KW-0472">Membrane</keyword>
<reference evidence="4" key="2">
    <citation type="submission" date="2015-01" db="EMBL/GenBank/DDBJ databases">
        <title>Evolutionary Origins and Diversification of the Mycorrhizal Mutualists.</title>
        <authorList>
            <consortium name="DOE Joint Genome Institute"/>
            <consortium name="Mycorrhizal Genomics Consortium"/>
            <person name="Kohler A."/>
            <person name="Kuo A."/>
            <person name="Nagy L.G."/>
            <person name="Floudas D."/>
            <person name="Copeland A."/>
            <person name="Barry K.W."/>
            <person name="Cichocki N."/>
            <person name="Veneault-Fourrey C."/>
            <person name="LaButti K."/>
            <person name="Lindquist E.A."/>
            <person name="Lipzen A."/>
            <person name="Lundell T."/>
            <person name="Morin E."/>
            <person name="Murat C."/>
            <person name="Riley R."/>
            <person name="Ohm R."/>
            <person name="Sun H."/>
            <person name="Tunlid A."/>
            <person name="Henrissat B."/>
            <person name="Grigoriev I.V."/>
            <person name="Hibbett D.S."/>
            <person name="Martin F."/>
        </authorList>
    </citation>
    <scope>NUCLEOTIDE SEQUENCE [LARGE SCALE GENOMIC DNA]</scope>
    <source>
        <strain evidence="4">MAFF 305830</strain>
    </source>
</reference>
<dbReference type="Proteomes" id="UP000054097">
    <property type="component" value="Unassembled WGS sequence"/>
</dbReference>
<evidence type="ECO:0000256" key="1">
    <source>
        <dbReference type="SAM" id="MobiDB-lite"/>
    </source>
</evidence>
<dbReference type="EMBL" id="KN824307">
    <property type="protein sequence ID" value="KIM26283.1"/>
    <property type="molecule type" value="Genomic_DNA"/>
</dbReference>
<evidence type="ECO:0000313" key="3">
    <source>
        <dbReference type="EMBL" id="KIM26283.1"/>
    </source>
</evidence>
<evidence type="ECO:0000313" key="4">
    <source>
        <dbReference type="Proteomes" id="UP000054097"/>
    </source>
</evidence>
<feature type="region of interest" description="Disordered" evidence="1">
    <location>
        <begin position="63"/>
        <end position="131"/>
    </location>
</feature>